<dbReference type="EMBL" id="BEXT01000001">
    <property type="protein sequence ID" value="GBC62311.1"/>
    <property type="molecule type" value="Genomic_DNA"/>
</dbReference>
<dbReference type="InterPro" id="IPR036271">
    <property type="entry name" value="Tet_transcr_reg_TetR-rel_C_sf"/>
</dbReference>
<dbReference type="InterPro" id="IPR023772">
    <property type="entry name" value="DNA-bd_HTH_TetR-type_CS"/>
</dbReference>
<gene>
    <name evidence="4" type="ORF">DENIS_3280</name>
</gene>
<protein>
    <submittedName>
        <fullName evidence="4">TetR/AcrR family transcriptional regulator</fullName>
    </submittedName>
</protein>
<evidence type="ECO:0000259" key="3">
    <source>
        <dbReference type="PROSITE" id="PS50977"/>
    </source>
</evidence>
<evidence type="ECO:0000256" key="2">
    <source>
        <dbReference type="PROSITE-ProRule" id="PRU00335"/>
    </source>
</evidence>
<dbReference type="Proteomes" id="UP000288096">
    <property type="component" value="Unassembled WGS sequence"/>
</dbReference>
<dbReference type="PANTHER" id="PTHR43479:SF11">
    <property type="entry name" value="ACREF_ENVCD OPERON REPRESSOR-RELATED"/>
    <property type="match status" value="1"/>
</dbReference>
<dbReference type="InterPro" id="IPR009057">
    <property type="entry name" value="Homeodomain-like_sf"/>
</dbReference>
<name>A0A401FZB2_9BACT</name>
<evidence type="ECO:0000313" key="4">
    <source>
        <dbReference type="EMBL" id="GBC62311.1"/>
    </source>
</evidence>
<dbReference type="SUPFAM" id="SSF48498">
    <property type="entry name" value="Tetracyclin repressor-like, C-terminal domain"/>
    <property type="match status" value="1"/>
</dbReference>
<dbReference type="Gene3D" id="1.10.10.60">
    <property type="entry name" value="Homeodomain-like"/>
    <property type="match status" value="1"/>
</dbReference>
<keyword evidence="5" id="KW-1185">Reference proteome</keyword>
<feature type="DNA-binding region" description="H-T-H motif" evidence="2">
    <location>
        <begin position="61"/>
        <end position="80"/>
    </location>
</feature>
<dbReference type="OrthoDB" id="9808189at2"/>
<dbReference type="InterPro" id="IPR050624">
    <property type="entry name" value="HTH-type_Tx_Regulator"/>
</dbReference>
<proteinExistence type="predicted"/>
<reference evidence="5" key="1">
    <citation type="submission" date="2017-11" db="EMBL/GenBank/DDBJ databases">
        <authorList>
            <person name="Watanabe M."/>
            <person name="Kojima H."/>
        </authorList>
    </citation>
    <scope>NUCLEOTIDE SEQUENCE [LARGE SCALE GENOMIC DNA]</scope>
    <source>
        <strain evidence="5">Tokyo 01</strain>
    </source>
</reference>
<sequence>MNYAAFQKQMNITRKSICREIYSRNRESIRIKKEETVIRNLEKIFSAALKISNQKGFQAMSMRDLSRETGLSTGALYAYFSSKEDLLNMMQHQQRTIVRRILEECATPEAGVAQRLRGVIRTHLYLSEAMQPWFYFSYMEAKNLSKAQRDMAVAGSRIIENVISNIIRDGQESGCFGKHDHLMSASLIKAMLQDWYLNRRKYARRSVSVDKYADFVLAFAMKFLDSGENQPQQADAV</sequence>
<dbReference type="InterPro" id="IPR001647">
    <property type="entry name" value="HTH_TetR"/>
</dbReference>
<dbReference type="AlphaFoldDB" id="A0A401FZB2"/>
<feature type="domain" description="HTH tetR-type" evidence="3">
    <location>
        <begin position="38"/>
        <end position="98"/>
    </location>
</feature>
<dbReference type="Pfam" id="PF17932">
    <property type="entry name" value="TetR_C_24"/>
    <property type="match status" value="1"/>
</dbReference>
<dbReference type="Pfam" id="PF00440">
    <property type="entry name" value="TetR_N"/>
    <property type="match status" value="1"/>
</dbReference>
<keyword evidence="1 2" id="KW-0238">DNA-binding</keyword>
<organism evidence="4 5">
    <name type="scientific">Desulfonema ishimotonii</name>
    <dbReference type="NCBI Taxonomy" id="45657"/>
    <lineage>
        <taxon>Bacteria</taxon>
        <taxon>Pseudomonadati</taxon>
        <taxon>Thermodesulfobacteriota</taxon>
        <taxon>Desulfobacteria</taxon>
        <taxon>Desulfobacterales</taxon>
        <taxon>Desulfococcaceae</taxon>
        <taxon>Desulfonema</taxon>
    </lineage>
</organism>
<evidence type="ECO:0000256" key="1">
    <source>
        <dbReference type="ARBA" id="ARBA00023125"/>
    </source>
</evidence>
<dbReference type="SUPFAM" id="SSF46689">
    <property type="entry name" value="Homeodomain-like"/>
    <property type="match status" value="1"/>
</dbReference>
<dbReference type="PROSITE" id="PS01081">
    <property type="entry name" value="HTH_TETR_1"/>
    <property type="match status" value="1"/>
</dbReference>
<dbReference type="GO" id="GO:0003677">
    <property type="term" value="F:DNA binding"/>
    <property type="evidence" value="ECO:0007669"/>
    <property type="project" value="UniProtKB-UniRule"/>
</dbReference>
<reference evidence="5" key="2">
    <citation type="submission" date="2019-01" db="EMBL/GenBank/DDBJ databases">
        <title>Genome sequence of Desulfonema ishimotonii strain Tokyo 01.</title>
        <authorList>
            <person name="Fukui M."/>
        </authorList>
    </citation>
    <scope>NUCLEOTIDE SEQUENCE [LARGE SCALE GENOMIC DNA]</scope>
    <source>
        <strain evidence="5">Tokyo 01</strain>
    </source>
</reference>
<comment type="caution">
    <text evidence="4">The sequence shown here is derived from an EMBL/GenBank/DDBJ whole genome shotgun (WGS) entry which is preliminary data.</text>
</comment>
<evidence type="ECO:0000313" key="5">
    <source>
        <dbReference type="Proteomes" id="UP000288096"/>
    </source>
</evidence>
<dbReference type="Gene3D" id="1.10.357.10">
    <property type="entry name" value="Tetracycline Repressor, domain 2"/>
    <property type="match status" value="1"/>
</dbReference>
<dbReference type="PRINTS" id="PR00455">
    <property type="entry name" value="HTHTETR"/>
</dbReference>
<accession>A0A401FZB2</accession>
<dbReference type="PANTHER" id="PTHR43479">
    <property type="entry name" value="ACREF/ENVCD OPERON REPRESSOR-RELATED"/>
    <property type="match status" value="1"/>
</dbReference>
<dbReference type="InterPro" id="IPR041490">
    <property type="entry name" value="KstR2_TetR_C"/>
</dbReference>
<dbReference type="PROSITE" id="PS50977">
    <property type="entry name" value="HTH_TETR_2"/>
    <property type="match status" value="1"/>
</dbReference>